<dbReference type="Gene3D" id="3.40.50.1820">
    <property type="entry name" value="alpha/beta hydrolase"/>
    <property type="match status" value="1"/>
</dbReference>
<dbReference type="PANTHER" id="PTHR46118:SF4">
    <property type="entry name" value="PROTEIN ABHD11"/>
    <property type="match status" value="1"/>
</dbReference>
<feature type="domain" description="AB hydrolase-1" evidence="2">
    <location>
        <begin position="15"/>
        <end position="242"/>
    </location>
</feature>
<dbReference type="EMBL" id="JGVK01000027">
    <property type="protein sequence ID" value="KEY91178.1"/>
    <property type="molecule type" value="Genomic_DNA"/>
</dbReference>
<sequence length="257" mass="29537">MFKFLNYKLEGKGKTIILIHGLFGNLDNLGMLARNFKIDHQILSIDLRNHGFSFHNNQHNYEVMASDIFTLITKLNLSTIKIIGHSMGGKVAMKVAELMQNQISKLVILDIAPVKYSARTYDNTIDGIQAVKQEQPKNRKDALSILRKYIQLKNVRQFLGKSLYSNKGIITWRFNSDSIIANYEHILDWTPVALNSTPTLFLKGMNSSYLLPKHRSLLKKQVSNFKIHVIANTGHWLHAENPFEVIKVIRTFFKEKI</sequence>
<dbReference type="GO" id="GO:0016787">
    <property type="term" value="F:hydrolase activity"/>
    <property type="evidence" value="ECO:0007669"/>
    <property type="project" value="UniProtKB-KW"/>
</dbReference>
<dbReference type="RefSeq" id="WP_034414649.1">
    <property type="nucleotide sequence ID" value="NZ_JGVK01000027.1"/>
</dbReference>
<organism evidence="3 4">
    <name type="scientific">Candidatus Photodesmus blepharonis</name>
    <dbReference type="NCBI Taxonomy" id="1179155"/>
    <lineage>
        <taxon>Bacteria</taxon>
        <taxon>Pseudomonadati</taxon>
        <taxon>Pseudomonadota</taxon>
        <taxon>Gammaproteobacteria</taxon>
        <taxon>Vibrionales</taxon>
        <taxon>Vibrionaceae</taxon>
        <taxon>Candidatus Photodesmus</taxon>
    </lineage>
</organism>
<reference evidence="3 4" key="1">
    <citation type="submission" date="2014-03" db="EMBL/GenBank/DDBJ databases">
        <title>Selection and divergence in the genomes of co-occurring obligate luminous symbionts with specific hosts.</title>
        <authorList>
            <person name="Hendry T.A."/>
            <person name="de Wet J.R."/>
            <person name="Dunlap P.V."/>
        </authorList>
    </citation>
    <scope>NUCLEOTIDE SEQUENCE [LARGE SCALE GENOMIC DNA]</scope>
    <source>
        <strain evidence="3 4">Ppalp.1</strain>
    </source>
</reference>
<name>A0A084CMZ9_9GAMM</name>
<protein>
    <submittedName>
        <fullName evidence="3">Esterase/lipase</fullName>
    </submittedName>
</protein>
<comment type="caution">
    <text evidence="3">The sequence shown here is derived from an EMBL/GenBank/DDBJ whole genome shotgun (WGS) entry which is preliminary data.</text>
</comment>
<dbReference type="AlphaFoldDB" id="A0A084CMZ9"/>
<keyword evidence="4" id="KW-1185">Reference proteome</keyword>
<dbReference type="STRING" id="1179155.CF67_04200"/>
<dbReference type="Proteomes" id="UP000053784">
    <property type="component" value="Unassembled WGS sequence"/>
</dbReference>
<dbReference type="InterPro" id="IPR029058">
    <property type="entry name" value="AB_hydrolase_fold"/>
</dbReference>
<evidence type="ECO:0000313" key="4">
    <source>
        <dbReference type="Proteomes" id="UP000053784"/>
    </source>
</evidence>
<accession>A0A084CMZ9</accession>
<evidence type="ECO:0000313" key="3">
    <source>
        <dbReference type="EMBL" id="KEY91178.1"/>
    </source>
</evidence>
<dbReference type="Pfam" id="PF00561">
    <property type="entry name" value="Abhydrolase_1"/>
    <property type="match status" value="1"/>
</dbReference>
<proteinExistence type="predicted"/>
<keyword evidence="1" id="KW-0378">Hydrolase</keyword>
<gene>
    <name evidence="3" type="ORF">CF67_04200</name>
</gene>
<evidence type="ECO:0000256" key="1">
    <source>
        <dbReference type="ARBA" id="ARBA00022801"/>
    </source>
</evidence>
<dbReference type="OrthoDB" id="9808398at2"/>
<dbReference type="PANTHER" id="PTHR46118">
    <property type="entry name" value="PROTEIN ABHD11"/>
    <property type="match status" value="1"/>
</dbReference>
<dbReference type="SUPFAM" id="SSF53474">
    <property type="entry name" value="alpha/beta-Hydrolases"/>
    <property type="match status" value="1"/>
</dbReference>
<dbReference type="eggNOG" id="COG0596">
    <property type="taxonomic scope" value="Bacteria"/>
</dbReference>
<dbReference type="InterPro" id="IPR000073">
    <property type="entry name" value="AB_hydrolase_1"/>
</dbReference>
<evidence type="ECO:0000259" key="2">
    <source>
        <dbReference type="Pfam" id="PF00561"/>
    </source>
</evidence>